<dbReference type="SUPFAM" id="SSF51206">
    <property type="entry name" value="cAMP-binding domain-like"/>
    <property type="match status" value="1"/>
</dbReference>
<keyword evidence="1" id="KW-0812">Transmembrane</keyword>
<dbReference type="InterPro" id="IPR014710">
    <property type="entry name" value="RmlC-like_jellyroll"/>
</dbReference>
<evidence type="ECO:0000313" key="4">
    <source>
        <dbReference type="Proteomes" id="UP000309550"/>
    </source>
</evidence>
<evidence type="ECO:0000259" key="2">
    <source>
        <dbReference type="PROSITE" id="PS50042"/>
    </source>
</evidence>
<proteinExistence type="predicted"/>
<gene>
    <name evidence="3" type="ORF">FDT80_16240</name>
</gene>
<keyword evidence="1" id="KW-0472">Membrane</keyword>
<reference evidence="3 4" key="1">
    <citation type="submission" date="2019-05" db="EMBL/GenBank/DDBJ databases">
        <title>Sulfitobacter sabulilitoris sp. nov., isolated from a marine sand.</title>
        <authorList>
            <person name="Yoon J.-H."/>
        </authorList>
    </citation>
    <scope>NUCLEOTIDE SEQUENCE [LARGE SCALE GENOMIC DNA]</scope>
    <source>
        <strain evidence="3 4">HSMS-29</strain>
    </source>
</reference>
<name>A0A5S3PB16_9RHOB</name>
<dbReference type="OrthoDB" id="7638398at2"/>
<keyword evidence="4" id="KW-1185">Reference proteome</keyword>
<accession>A0A5S3PB16</accession>
<feature type="domain" description="Cyclic nucleotide-binding" evidence="2">
    <location>
        <begin position="94"/>
        <end position="171"/>
    </location>
</feature>
<feature type="transmembrane region" description="Helical" evidence="1">
    <location>
        <begin position="12"/>
        <end position="45"/>
    </location>
</feature>
<keyword evidence="1" id="KW-1133">Transmembrane helix</keyword>
<feature type="transmembrane region" description="Helical" evidence="1">
    <location>
        <begin position="57"/>
        <end position="77"/>
    </location>
</feature>
<dbReference type="AlphaFoldDB" id="A0A5S3PB16"/>
<sequence length="245" mass="26919">MASYFPDPQTSVFIAGGFFVLGYLIINQVMLRVMVLIGTGFYVLYYATVGAAPLWDAIYASLIMGVANIIGLLGLLARRSPLAVPRAHRDIYPRFHDVPPGDFRTLMRLGQRYTVSERVRVTNESAPGRKLFYIIKGHAQAQKNGRRFTLPSHIFIGEVAFLTGRNSSATVWLEAGAEVIEWQSADLRAAAARRMRFKLALEAAISLDLAHKVAAAILPVTPDLPPELAFATAPLATMANHQSPR</sequence>
<dbReference type="InterPro" id="IPR000595">
    <property type="entry name" value="cNMP-bd_dom"/>
</dbReference>
<dbReference type="InterPro" id="IPR018490">
    <property type="entry name" value="cNMP-bd_dom_sf"/>
</dbReference>
<dbReference type="Proteomes" id="UP000309550">
    <property type="component" value="Unassembled WGS sequence"/>
</dbReference>
<comment type="caution">
    <text evidence="3">The sequence shown here is derived from an EMBL/GenBank/DDBJ whole genome shotgun (WGS) entry which is preliminary data.</text>
</comment>
<organism evidence="3 4">
    <name type="scientific">Sulfitobacter sabulilitoris</name>
    <dbReference type="NCBI Taxonomy" id="2562655"/>
    <lineage>
        <taxon>Bacteria</taxon>
        <taxon>Pseudomonadati</taxon>
        <taxon>Pseudomonadota</taxon>
        <taxon>Alphaproteobacteria</taxon>
        <taxon>Rhodobacterales</taxon>
        <taxon>Roseobacteraceae</taxon>
        <taxon>Sulfitobacter</taxon>
    </lineage>
</organism>
<dbReference type="Gene3D" id="2.60.120.10">
    <property type="entry name" value="Jelly Rolls"/>
    <property type="match status" value="1"/>
</dbReference>
<dbReference type="RefSeq" id="WP_138663378.1">
    <property type="nucleotide sequence ID" value="NZ_VANS01000005.1"/>
</dbReference>
<evidence type="ECO:0000256" key="1">
    <source>
        <dbReference type="SAM" id="Phobius"/>
    </source>
</evidence>
<evidence type="ECO:0000313" key="3">
    <source>
        <dbReference type="EMBL" id="TMM50806.1"/>
    </source>
</evidence>
<protein>
    <submittedName>
        <fullName evidence="3">Cyclic nucleotide-binding domain-containing protein</fullName>
    </submittedName>
</protein>
<dbReference type="EMBL" id="VANS01000005">
    <property type="protein sequence ID" value="TMM50806.1"/>
    <property type="molecule type" value="Genomic_DNA"/>
</dbReference>
<dbReference type="PROSITE" id="PS50042">
    <property type="entry name" value="CNMP_BINDING_3"/>
    <property type="match status" value="1"/>
</dbReference>